<keyword evidence="1" id="KW-0378">Hydrolase</keyword>
<reference evidence="4 5" key="1">
    <citation type="journal article" date="2009" name="Int. J. Syst. Evol. Microbiol.">
        <title>Paenibacillus contaminans sp. nov., isolated from a contaminated laboratory plate.</title>
        <authorList>
            <person name="Chou J.H."/>
            <person name="Lee J.H."/>
            <person name="Lin M.C."/>
            <person name="Chang P.S."/>
            <person name="Arun A.B."/>
            <person name="Young C.C."/>
            <person name="Chen W.M."/>
        </authorList>
    </citation>
    <scope>NUCLEOTIDE SEQUENCE [LARGE SCALE GENOMIC DNA]</scope>
    <source>
        <strain evidence="4 5">CKOBP-6</strain>
    </source>
</reference>
<feature type="domain" description="SLH" evidence="3">
    <location>
        <begin position="1107"/>
        <end position="1167"/>
    </location>
</feature>
<evidence type="ECO:0000256" key="2">
    <source>
        <dbReference type="SAM" id="MobiDB-lite"/>
    </source>
</evidence>
<dbReference type="Pfam" id="PF12733">
    <property type="entry name" value="Cadherin-like"/>
    <property type="match status" value="1"/>
</dbReference>
<dbReference type="Gene3D" id="2.60.220.30">
    <property type="match status" value="1"/>
</dbReference>
<dbReference type="InterPro" id="IPR025883">
    <property type="entry name" value="Cadherin-like_domain"/>
</dbReference>
<dbReference type="EMBL" id="QMFB01000013">
    <property type="protein sequence ID" value="RAV19154.1"/>
    <property type="molecule type" value="Genomic_DNA"/>
</dbReference>
<name>A0A329MH36_9BACL</name>
<organism evidence="4 5">
    <name type="scientific">Paenibacillus contaminans</name>
    <dbReference type="NCBI Taxonomy" id="450362"/>
    <lineage>
        <taxon>Bacteria</taxon>
        <taxon>Bacillati</taxon>
        <taxon>Bacillota</taxon>
        <taxon>Bacilli</taxon>
        <taxon>Bacillales</taxon>
        <taxon>Paenibacillaceae</taxon>
        <taxon>Paenibacillus</taxon>
    </lineage>
</organism>
<dbReference type="InterPro" id="IPR008979">
    <property type="entry name" value="Galactose-bd-like_sf"/>
</dbReference>
<dbReference type="PANTHER" id="PTHR43308">
    <property type="entry name" value="OUTER MEMBRANE PROTEIN ALPHA-RELATED"/>
    <property type="match status" value="1"/>
</dbReference>
<dbReference type="GO" id="GO:0016798">
    <property type="term" value="F:hydrolase activity, acting on glycosyl bonds"/>
    <property type="evidence" value="ECO:0007669"/>
    <property type="project" value="InterPro"/>
</dbReference>
<comment type="caution">
    <text evidence="4">The sequence shown here is derived from an EMBL/GenBank/DDBJ whole genome shotgun (WGS) entry which is preliminary data.</text>
</comment>
<dbReference type="InterPro" id="IPR001119">
    <property type="entry name" value="SLH_dom"/>
</dbReference>
<evidence type="ECO:0000313" key="5">
    <source>
        <dbReference type="Proteomes" id="UP000250369"/>
    </source>
</evidence>
<dbReference type="SUPFAM" id="SSF49785">
    <property type="entry name" value="Galactose-binding domain-like"/>
    <property type="match status" value="3"/>
</dbReference>
<feature type="domain" description="SLH" evidence="3">
    <location>
        <begin position="1234"/>
        <end position="1288"/>
    </location>
</feature>
<dbReference type="Pfam" id="PF02018">
    <property type="entry name" value="CBM_4_9"/>
    <property type="match status" value="1"/>
</dbReference>
<dbReference type="Pfam" id="PF00395">
    <property type="entry name" value="SLH"/>
    <property type="match status" value="3"/>
</dbReference>
<evidence type="ECO:0000256" key="1">
    <source>
        <dbReference type="ARBA" id="ARBA00022801"/>
    </source>
</evidence>
<dbReference type="PANTHER" id="PTHR43308:SF5">
    <property type="entry name" value="S-LAYER PROTEIN _ PEPTIDOGLYCAN ENDO-BETA-N-ACETYLGLUCOSAMINIDASE"/>
    <property type="match status" value="1"/>
</dbReference>
<dbReference type="Gene3D" id="2.60.120.260">
    <property type="entry name" value="Galactose-binding domain-like"/>
    <property type="match status" value="3"/>
</dbReference>
<feature type="region of interest" description="Disordered" evidence="2">
    <location>
        <begin position="423"/>
        <end position="444"/>
    </location>
</feature>
<keyword evidence="5" id="KW-1185">Reference proteome</keyword>
<accession>A0A329MH36</accession>
<dbReference type="InterPro" id="IPR051465">
    <property type="entry name" value="Cell_Envelope_Struct_Comp"/>
</dbReference>
<evidence type="ECO:0000313" key="4">
    <source>
        <dbReference type="EMBL" id="RAV19154.1"/>
    </source>
</evidence>
<sequence length="1288" mass="140505">MIRRSRSTSKWAIVFLVMQLVLVSFPLAEVRAEGKEQAIPANESVPNLIANPGFEDDFAGWDVSWPDTVAKITDEADSGSKAIKINASSQEQTVPIVSGKSYKMTFWAKRVGPEELNLVGINFWDVPGLGLQGARVTVDSGEYKQYEIFFTAPVGFSHSTVVIYKDPGTGWVYVDDITLHELPNLAANPGFEDGFAGWDLSWPDTVESITSDAASGSKALKVNASSREQTVNIVTGQSYKMTFRAKRVGPPELNLVGINFWDVPGIGLQGTRVTVDSTDYKAYTVNFTAPPGFSKATIVVYKDPGTGSVHVDDFVLTEWSAQNEEPKPKRSDRTILQEQSKTQPYLMLMQQPDANTTTPEKVKDNIEYIESLPFDGMMITPTFSPKLMTREPISYETIYDELKVLKGLFKRMDKNYLAFVSNRPADPNDPTGTGETVDDEGWTNVGKSGDLFDDEGWSIVEQNVRNYARAAKEVGITRILYDNEEYFRKFSSYPQDSYYKEKSLKEYQDKASERGRQIMNAIVSEIPDATVMVLHGPYLSDRNKPDWFTKNVVGTVNLMGPYFIGMLQAVKNAGEKAKLVDGGELYLTRSEGDFEDAYQFRKYELADSYRSNDFIPEELREDYADSVSMAFGVYNMPWQKNYPMTPQIMRTTLENALRSAEEMVWYYTEPPGGHWLIPGSMSQEWFDAVIGARQAVADVKTGTNRIYNGGFEYDDVNWDLSGSAEIMHNIGSTLTAFSDANALVIGKEPGAAKQTLTTGLKQGSTYMLSAWGKALAKGDRVQVGIVLKDERGNVVSEQSFQLEAADYGKGDVSFVVPSGYSSAEVYAKREEGNDYFFIDDIILREVEASSNADLSGLALSSGTISPAFASGTTAYTSSVANDVVSLTVTGSVYQSNATMTVNGIPTESGQASGAINLNVGNNLITIVVTARNGTMKTYEITVTRAGSSGSSGGSYAGSTSSSDNTVTAIDGKLTLPAGKKGKVSLGDTVTIVIPADAADKELKITIDKLADIQKLLTNQDVLASPVFEILKNFPDHFNKPVTLTFTFDPNKVKSNQRAAVYYYDEAKKVWVEIAGGKVNGSTITVEVNHFTKFAVFVVGEAPAIDTKPDRTFTDISGHWAEANIQLAVSSGIVSGYPDGTFKPGKNVTRAEFVVMLMNALKPQGEGAALAFTDTAKIGAWAQQAVAQAVQAGIIQGYEDGSFRPDAGITRAEMAVILANALGQHGESYAATGFEDDKNIPVWAKDGVAFVKQAGIVQGKGDNEFAPQDQATRAEAVTVLLNMLTYKSK</sequence>
<feature type="domain" description="SLH" evidence="3">
    <location>
        <begin position="1168"/>
        <end position="1231"/>
    </location>
</feature>
<dbReference type="OrthoDB" id="9802993at2"/>
<evidence type="ECO:0000259" key="3">
    <source>
        <dbReference type="PROSITE" id="PS51272"/>
    </source>
</evidence>
<gene>
    <name evidence="4" type="ORF">DQG23_21685</name>
</gene>
<dbReference type="Proteomes" id="UP000250369">
    <property type="component" value="Unassembled WGS sequence"/>
</dbReference>
<dbReference type="InterPro" id="IPR003305">
    <property type="entry name" value="CenC_carb-bd"/>
</dbReference>
<dbReference type="RefSeq" id="WP_113032973.1">
    <property type="nucleotide sequence ID" value="NZ_QMFB01000013.1"/>
</dbReference>
<dbReference type="PROSITE" id="PS51272">
    <property type="entry name" value="SLH"/>
    <property type="match status" value="3"/>
</dbReference>
<proteinExistence type="predicted"/>
<protein>
    <recommendedName>
        <fullName evidence="3">SLH domain-containing protein</fullName>
    </recommendedName>
</protein>